<comment type="caution">
    <text evidence="3">The sequence shown here is derived from an EMBL/GenBank/DDBJ whole genome shotgun (WGS) entry which is preliminary data.</text>
</comment>
<keyword evidence="1" id="KW-1133">Transmembrane helix</keyword>
<feature type="transmembrane region" description="Helical" evidence="1">
    <location>
        <begin position="127"/>
        <end position="148"/>
    </location>
</feature>
<feature type="transmembrane region" description="Helical" evidence="1">
    <location>
        <begin position="21"/>
        <end position="42"/>
    </location>
</feature>
<reference evidence="2 5" key="2">
    <citation type="submission" date="2020-08" db="EMBL/GenBank/DDBJ databases">
        <title>Sequencing the genomes of 1000 actinobacteria strains.</title>
        <authorList>
            <person name="Klenk H.-P."/>
        </authorList>
    </citation>
    <scope>NUCLEOTIDE SEQUENCE [LARGE SCALE GENOMIC DNA]</scope>
    <source>
        <strain evidence="2 5">DSM 15626</strain>
    </source>
</reference>
<accession>A0A7Y4P445</accession>
<protein>
    <submittedName>
        <fullName evidence="3">Uncharacterized protein</fullName>
    </submittedName>
</protein>
<name>A0A7Y4P445_9ACTN</name>
<proteinExistence type="predicted"/>
<dbReference type="EMBL" id="JABJRC010000009">
    <property type="protein sequence ID" value="NOL44750.1"/>
    <property type="molecule type" value="Genomic_DNA"/>
</dbReference>
<sequence length="182" mass="18993">MSVAERLTLWLAQLRAAGRTIVLSRLLIAIAGTVAIVLPGALPWDQLDLIPILAVPLLIATIAIPDSLTALLFVLTVLIGWLMRAPAELGWGVVVTGIALLLVHLATAFTAQLPSYVRVGRKALRRWLAPAVIAVLIGPVVAVAAALVRGADVPGSLLVTVGALVLATVTVWFAAGQRLGED</sequence>
<evidence type="ECO:0000256" key="1">
    <source>
        <dbReference type="SAM" id="Phobius"/>
    </source>
</evidence>
<dbReference type="AlphaFoldDB" id="A0A7Y4P445"/>
<evidence type="ECO:0000313" key="3">
    <source>
        <dbReference type="EMBL" id="NOL44750.1"/>
    </source>
</evidence>
<gene>
    <name evidence="2" type="ORF">HNR71_002666</name>
    <name evidence="3" type="ORF">HPO96_31320</name>
</gene>
<dbReference type="EMBL" id="JACHKF010000001">
    <property type="protein sequence ID" value="MBB6567029.1"/>
    <property type="molecule type" value="Genomic_DNA"/>
</dbReference>
<dbReference type="RefSeq" id="WP_171677990.1">
    <property type="nucleotide sequence ID" value="NZ_BAAAGT010000008.1"/>
</dbReference>
<evidence type="ECO:0000313" key="5">
    <source>
        <dbReference type="Proteomes" id="UP000553957"/>
    </source>
</evidence>
<keyword evidence="4" id="KW-1185">Reference proteome</keyword>
<dbReference type="Proteomes" id="UP000553957">
    <property type="component" value="Unassembled WGS sequence"/>
</dbReference>
<keyword evidence="1" id="KW-0472">Membrane</keyword>
<dbReference type="Proteomes" id="UP000534306">
    <property type="component" value="Unassembled WGS sequence"/>
</dbReference>
<evidence type="ECO:0000313" key="4">
    <source>
        <dbReference type="Proteomes" id="UP000534306"/>
    </source>
</evidence>
<reference evidence="3 4" key="1">
    <citation type="submission" date="2020-05" db="EMBL/GenBank/DDBJ databases">
        <title>Genome sequence of Kribbella sandramycini ATCC 39419.</title>
        <authorList>
            <person name="Maclea K.S."/>
            <person name="Fair J.L."/>
        </authorList>
    </citation>
    <scope>NUCLEOTIDE SEQUENCE [LARGE SCALE GENOMIC DNA]</scope>
    <source>
        <strain evidence="3 4">ATCC 39419</strain>
    </source>
</reference>
<feature type="transmembrane region" description="Helical" evidence="1">
    <location>
        <begin position="155"/>
        <end position="175"/>
    </location>
</feature>
<organism evidence="3 4">
    <name type="scientific">Kribbella sandramycini</name>
    <dbReference type="NCBI Taxonomy" id="60450"/>
    <lineage>
        <taxon>Bacteria</taxon>
        <taxon>Bacillati</taxon>
        <taxon>Actinomycetota</taxon>
        <taxon>Actinomycetes</taxon>
        <taxon>Propionibacteriales</taxon>
        <taxon>Kribbellaceae</taxon>
        <taxon>Kribbella</taxon>
    </lineage>
</organism>
<feature type="transmembrane region" description="Helical" evidence="1">
    <location>
        <begin position="54"/>
        <end position="82"/>
    </location>
</feature>
<evidence type="ECO:0000313" key="2">
    <source>
        <dbReference type="EMBL" id="MBB6567029.1"/>
    </source>
</evidence>
<keyword evidence="1" id="KW-0812">Transmembrane</keyword>
<feature type="transmembrane region" description="Helical" evidence="1">
    <location>
        <begin position="89"/>
        <end position="107"/>
    </location>
</feature>